<sequence>MIELRHLRYFIAVAEEGHLTRAAERLGIQQPPLSQQIKAMEQELGVILFRRLPRGMQPTEAGLALLAEARAILAHLDRALETARRVALGQEGRIAIGFTSSAAFHPFVSAAIRGFREAAPQVALALEESSTGELVEALRAERLDAAFIRSPVGEAADLVVEPLLDEEMQVAVPAGHPLASGPGVIPLSALAEIPFVLYRRPSGPGLYDSIIAACRAAGFSPRIAQEAPRMVSTLSLVEAGLGVSIVPASMCRLDTGGIATLRLADRPALTAPLHLARRGVEPLGATRRFIEHVRRMAAALRSEGPA</sequence>
<dbReference type="EMBL" id="JAVDPW010000008">
    <property type="protein sequence ID" value="MDR6291993.1"/>
    <property type="molecule type" value="Genomic_DNA"/>
</dbReference>
<comment type="similarity">
    <text evidence="1">Belongs to the LysR transcriptional regulatory family.</text>
</comment>
<feature type="domain" description="HTH lysR-type" evidence="5">
    <location>
        <begin position="2"/>
        <end position="59"/>
    </location>
</feature>
<dbReference type="Gene3D" id="3.40.190.10">
    <property type="entry name" value="Periplasmic binding protein-like II"/>
    <property type="match status" value="2"/>
</dbReference>
<dbReference type="Pfam" id="PF03466">
    <property type="entry name" value="LysR_substrate"/>
    <property type="match status" value="1"/>
</dbReference>
<dbReference type="InterPro" id="IPR000847">
    <property type="entry name" value="LysR_HTH_N"/>
</dbReference>
<dbReference type="SUPFAM" id="SSF46785">
    <property type="entry name" value="Winged helix' DNA-binding domain"/>
    <property type="match status" value="1"/>
</dbReference>
<accession>A0ABU1JTP8</accession>
<evidence type="ECO:0000313" key="6">
    <source>
        <dbReference type="EMBL" id="MDR6291993.1"/>
    </source>
</evidence>
<organism evidence="6 7">
    <name type="scientific">Inquilinus ginsengisoli</name>
    <dbReference type="NCBI Taxonomy" id="363840"/>
    <lineage>
        <taxon>Bacteria</taxon>
        <taxon>Pseudomonadati</taxon>
        <taxon>Pseudomonadota</taxon>
        <taxon>Alphaproteobacteria</taxon>
        <taxon>Rhodospirillales</taxon>
        <taxon>Rhodospirillaceae</taxon>
        <taxon>Inquilinus</taxon>
    </lineage>
</organism>
<reference evidence="6 7" key="1">
    <citation type="submission" date="2023-07" db="EMBL/GenBank/DDBJ databases">
        <title>Sorghum-associated microbial communities from plants grown in Nebraska, USA.</title>
        <authorList>
            <person name="Schachtman D."/>
        </authorList>
    </citation>
    <scope>NUCLEOTIDE SEQUENCE [LARGE SCALE GENOMIC DNA]</scope>
    <source>
        <strain evidence="6 7">584</strain>
    </source>
</reference>
<keyword evidence="7" id="KW-1185">Reference proteome</keyword>
<evidence type="ECO:0000256" key="2">
    <source>
        <dbReference type="ARBA" id="ARBA00023015"/>
    </source>
</evidence>
<dbReference type="Proteomes" id="UP001262410">
    <property type="component" value="Unassembled WGS sequence"/>
</dbReference>
<keyword evidence="4" id="KW-0804">Transcription</keyword>
<evidence type="ECO:0000256" key="4">
    <source>
        <dbReference type="ARBA" id="ARBA00023163"/>
    </source>
</evidence>
<dbReference type="InterPro" id="IPR036388">
    <property type="entry name" value="WH-like_DNA-bd_sf"/>
</dbReference>
<name>A0ABU1JTP8_9PROT</name>
<dbReference type="GO" id="GO:0003677">
    <property type="term" value="F:DNA binding"/>
    <property type="evidence" value="ECO:0007669"/>
    <property type="project" value="UniProtKB-KW"/>
</dbReference>
<keyword evidence="2" id="KW-0805">Transcription regulation</keyword>
<evidence type="ECO:0000259" key="5">
    <source>
        <dbReference type="PROSITE" id="PS50931"/>
    </source>
</evidence>
<dbReference type="PANTHER" id="PTHR30346:SF30">
    <property type="entry name" value="SMALL NEUTRAL PROTEASE REGULATORY PROTEIN"/>
    <property type="match status" value="1"/>
</dbReference>
<keyword evidence="3 6" id="KW-0238">DNA-binding</keyword>
<dbReference type="Pfam" id="PF00126">
    <property type="entry name" value="HTH_1"/>
    <property type="match status" value="1"/>
</dbReference>
<evidence type="ECO:0000256" key="1">
    <source>
        <dbReference type="ARBA" id="ARBA00009437"/>
    </source>
</evidence>
<gene>
    <name evidence="6" type="ORF">E9232_004531</name>
</gene>
<evidence type="ECO:0000256" key="3">
    <source>
        <dbReference type="ARBA" id="ARBA00023125"/>
    </source>
</evidence>
<dbReference type="SUPFAM" id="SSF53850">
    <property type="entry name" value="Periplasmic binding protein-like II"/>
    <property type="match status" value="1"/>
</dbReference>
<dbReference type="InterPro" id="IPR037410">
    <property type="entry name" value="BudR_PBP2"/>
</dbReference>
<comment type="caution">
    <text evidence="6">The sequence shown here is derived from an EMBL/GenBank/DDBJ whole genome shotgun (WGS) entry which is preliminary data.</text>
</comment>
<dbReference type="PRINTS" id="PR00039">
    <property type="entry name" value="HTHLYSR"/>
</dbReference>
<protein>
    <submittedName>
        <fullName evidence="6">DNA-binding transcriptional LysR family regulator</fullName>
    </submittedName>
</protein>
<dbReference type="InterPro" id="IPR036390">
    <property type="entry name" value="WH_DNA-bd_sf"/>
</dbReference>
<dbReference type="InterPro" id="IPR005119">
    <property type="entry name" value="LysR_subst-bd"/>
</dbReference>
<dbReference type="Gene3D" id="1.10.10.10">
    <property type="entry name" value="Winged helix-like DNA-binding domain superfamily/Winged helix DNA-binding domain"/>
    <property type="match status" value="1"/>
</dbReference>
<dbReference type="RefSeq" id="WP_309797690.1">
    <property type="nucleotide sequence ID" value="NZ_JAVDPW010000008.1"/>
</dbReference>
<dbReference type="CDD" id="cd08451">
    <property type="entry name" value="PBP2_BudR"/>
    <property type="match status" value="1"/>
</dbReference>
<dbReference type="PROSITE" id="PS50931">
    <property type="entry name" value="HTH_LYSR"/>
    <property type="match status" value="1"/>
</dbReference>
<proteinExistence type="inferred from homology"/>
<evidence type="ECO:0000313" key="7">
    <source>
        <dbReference type="Proteomes" id="UP001262410"/>
    </source>
</evidence>
<dbReference type="PANTHER" id="PTHR30346">
    <property type="entry name" value="TRANSCRIPTIONAL DUAL REGULATOR HCAR-RELATED"/>
    <property type="match status" value="1"/>
</dbReference>